<dbReference type="Proteomes" id="UP000033710">
    <property type="component" value="Unassembled WGS sequence"/>
</dbReference>
<evidence type="ECO:0000313" key="2">
    <source>
        <dbReference type="Proteomes" id="UP000033710"/>
    </source>
</evidence>
<accession>A0A0F2MDH6</accession>
<dbReference type="AlphaFoldDB" id="A0A0F2MDH6"/>
<name>A0A0F2MDH6_SPOSC</name>
<comment type="caution">
    <text evidence="1">The sequence shown here is derived from an EMBL/GenBank/DDBJ whole genome shotgun (WGS) entry which is preliminary data.</text>
</comment>
<dbReference type="GeneID" id="27672377"/>
<dbReference type="EMBL" id="AXCR01000004">
    <property type="protein sequence ID" value="KJR87738.1"/>
    <property type="molecule type" value="Genomic_DNA"/>
</dbReference>
<dbReference type="RefSeq" id="XP_016590414.1">
    <property type="nucleotide sequence ID" value="XM_016737100.1"/>
</dbReference>
<gene>
    <name evidence="1" type="ORF">SPSK_10835</name>
</gene>
<protein>
    <submittedName>
        <fullName evidence="1">Uncharacterized protein</fullName>
    </submittedName>
</protein>
<evidence type="ECO:0000313" key="1">
    <source>
        <dbReference type="EMBL" id="KJR87738.1"/>
    </source>
</evidence>
<sequence length="72" mass="8027">MCVQIVDPSLSWGDAFCYCLENSALCSPPFSMAVEGTLQEPVAWREGATHVEAQARIHIQHRKEHNSKRSTA</sequence>
<reference evidence="1 2" key="2">
    <citation type="journal article" date="2015" name="Eukaryot. Cell">
        <title>Asexual propagation of a virulent clone complex in a human and feline outbreak of sporotrichosis.</title>
        <authorList>
            <person name="Teixeira Mde M."/>
            <person name="Rodrigues A.M."/>
            <person name="Tsui C.K."/>
            <person name="de Almeida L.G."/>
            <person name="Van Diepeningen A.D."/>
            <person name="van den Ende B.G."/>
            <person name="Fernandes G.F."/>
            <person name="Kano R."/>
            <person name="Hamelin R.C."/>
            <person name="Lopes-Bezerra L.M."/>
            <person name="Vasconcelos A.T."/>
            <person name="de Hoog S."/>
            <person name="de Camargo Z.P."/>
            <person name="Felipe M.S."/>
        </authorList>
    </citation>
    <scope>NUCLEOTIDE SEQUENCE [LARGE SCALE GENOMIC DNA]</scope>
    <source>
        <strain evidence="1 2">1099-18</strain>
    </source>
</reference>
<proteinExistence type="predicted"/>
<reference evidence="1 2" key="1">
    <citation type="journal article" date="2014" name="BMC Genomics">
        <title>Comparative genomics of the major fungal agents of human and animal Sporotrichosis: Sporothrix schenckii and Sporothrix brasiliensis.</title>
        <authorList>
            <person name="Teixeira M.M."/>
            <person name="de Almeida L.G."/>
            <person name="Kubitschek-Barreira P."/>
            <person name="Alves F.L."/>
            <person name="Kioshima E.S."/>
            <person name="Abadio A.K."/>
            <person name="Fernandes L."/>
            <person name="Derengowski L.S."/>
            <person name="Ferreira K.S."/>
            <person name="Souza R.C."/>
            <person name="Ruiz J.C."/>
            <person name="de Andrade N.C."/>
            <person name="Paes H.C."/>
            <person name="Nicola A.M."/>
            <person name="Albuquerque P."/>
            <person name="Gerber A.L."/>
            <person name="Martins V.P."/>
            <person name="Peconick L.D."/>
            <person name="Neto A.V."/>
            <person name="Chaucanez C.B."/>
            <person name="Silva P.A."/>
            <person name="Cunha O.L."/>
            <person name="de Oliveira F.F."/>
            <person name="dos Santos T.C."/>
            <person name="Barros A.L."/>
            <person name="Soares M.A."/>
            <person name="de Oliveira L.M."/>
            <person name="Marini M.M."/>
            <person name="Villalobos-Duno H."/>
            <person name="Cunha M.M."/>
            <person name="de Hoog S."/>
            <person name="da Silveira J.F."/>
            <person name="Henrissat B."/>
            <person name="Nino-Vega G.A."/>
            <person name="Cisalpino P.S."/>
            <person name="Mora-Montes H.M."/>
            <person name="Almeida S.R."/>
            <person name="Stajich J.E."/>
            <person name="Lopes-Bezerra L.M."/>
            <person name="Vasconcelos A.T."/>
            <person name="Felipe M.S."/>
        </authorList>
    </citation>
    <scope>NUCLEOTIDE SEQUENCE [LARGE SCALE GENOMIC DNA]</scope>
    <source>
        <strain evidence="1 2">1099-18</strain>
    </source>
</reference>
<dbReference type="VEuPathDB" id="FungiDB:SPSK_10835"/>
<organism evidence="1 2">
    <name type="scientific">Sporothrix schenckii 1099-18</name>
    <dbReference type="NCBI Taxonomy" id="1397361"/>
    <lineage>
        <taxon>Eukaryota</taxon>
        <taxon>Fungi</taxon>
        <taxon>Dikarya</taxon>
        <taxon>Ascomycota</taxon>
        <taxon>Pezizomycotina</taxon>
        <taxon>Sordariomycetes</taxon>
        <taxon>Sordariomycetidae</taxon>
        <taxon>Ophiostomatales</taxon>
        <taxon>Ophiostomataceae</taxon>
        <taxon>Sporothrix</taxon>
    </lineage>
</organism>
<dbReference type="KEGG" id="ssck:SPSK_10835"/>